<accession>A0A0F9RIL6</accession>
<dbReference type="AlphaFoldDB" id="A0A0F9RIL6"/>
<dbReference type="EMBL" id="LAZR01003552">
    <property type="protein sequence ID" value="KKN17133.1"/>
    <property type="molecule type" value="Genomic_DNA"/>
</dbReference>
<dbReference type="SUPFAM" id="SSF48452">
    <property type="entry name" value="TPR-like"/>
    <property type="match status" value="2"/>
</dbReference>
<reference evidence="3" key="1">
    <citation type="journal article" date="2015" name="Nature">
        <title>Complex archaea that bridge the gap between prokaryotes and eukaryotes.</title>
        <authorList>
            <person name="Spang A."/>
            <person name="Saw J.H."/>
            <person name="Jorgensen S.L."/>
            <person name="Zaremba-Niedzwiedzka K."/>
            <person name="Martijn J."/>
            <person name="Lind A.E."/>
            <person name="van Eijk R."/>
            <person name="Schleper C."/>
            <person name="Guy L."/>
            <person name="Ettema T.J."/>
        </authorList>
    </citation>
    <scope>NUCLEOTIDE SEQUENCE</scope>
</reference>
<comment type="caution">
    <text evidence="3">The sequence shown here is derived from an EMBL/GenBank/DDBJ whole genome shotgun (WGS) entry which is preliminary data.</text>
</comment>
<proteinExistence type="predicted"/>
<organism evidence="3">
    <name type="scientific">marine sediment metagenome</name>
    <dbReference type="NCBI Taxonomy" id="412755"/>
    <lineage>
        <taxon>unclassified sequences</taxon>
        <taxon>metagenomes</taxon>
        <taxon>ecological metagenomes</taxon>
    </lineage>
</organism>
<dbReference type="InterPro" id="IPR003010">
    <property type="entry name" value="C-N_Hydrolase"/>
</dbReference>
<feature type="domain" description="CN hydrolase" evidence="2">
    <location>
        <begin position="1027"/>
        <end position="1252"/>
    </location>
</feature>
<dbReference type="InterPro" id="IPR050345">
    <property type="entry name" value="Aliph_Amidase/BUP"/>
</dbReference>
<dbReference type="InterPro" id="IPR036526">
    <property type="entry name" value="C-N_Hydrolase_sf"/>
</dbReference>
<protein>
    <recommendedName>
        <fullName evidence="2">CN hydrolase domain-containing protein</fullName>
    </recommendedName>
</protein>
<dbReference type="Gene3D" id="3.60.110.10">
    <property type="entry name" value="Carbon-nitrogen hydrolase"/>
    <property type="match status" value="1"/>
</dbReference>
<evidence type="ECO:0000259" key="2">
    <source>
        <dbReference type="PROSITE" id="PS50263"/>
    </source>
</evidence>
<sequence length="1277" mass="147650">MTLEESEERLLEKAQEEERIYNWIEAANLYKRVISLYLDKKLDEKAAENYKNLGYAHSRAADTVDTVEEYINQIKYAVKAYKEAMILFQQLGNRSMELECEAEIFFTSGLLTTSDAEGQKAYYQAIKLFSESSEIYSKEGVNESFARLLGRKASASHILMSYNINQEEYNRVVLHGIESAKKAWEISKEIRNIQILSESLNMQLLMSFNGLTVQDFKKDENMGEGIKKLLIECNNSIPVIENLNDPYALNLVYSATGVCYCMFGYQFIEDEREQEEYLDKGIELLEKALNFARKTKSKNNILWCMFFIDYFALFSGRVGYLQKRILNDIKDCLELGKIYAHSYNMFFSLAKVIPALYYTNSSQRGFFTVEQRKTYAEKGIQYAKEAMSAPNFPSIIAWLYQGLILAYSQLTILEESKTEQGEYAQIMLQHAKQAEKFGLKYEGGFPQAGGYTSLYKAHKTLAEITKKKEDRITNLKKAINAQKKSINYGILSRTGALSEQMRLGLLYEELGIITRETTDLNQAREIFLHTIKESVDRRYFSYEAASYQYIARIEDRLGNFMLSAENYKKAQEAYNKSLQMIKYRLLKNRINEKFNYVKAWNFIEEAKSFHIRENHIQAKEFYKKAYDILIELRSYGYEASYYSGWISLEEAEQLSKQEKHEEAIESFKKTGKIFEKAIEALKKSHAHSREKFEKERMNKFEKIAQVRVNHCIARVNLEEARILGKHGEHIAAAERFALASSQFRDICILFKIKREREELEAVYYLCRAWENMELAEKYEDPYRFSEAAALFAKASNLFTDTNLKLLATGNSTFCQALEYGCKFDESIEMKDKTDLYPKVKVTLSKAATSYEKGGFESGADWAQATSIYFDAAWHLIKADEESDLQEKGKLLGIGGQYLKSALELFGKAGYEKKKKEVQDRLIRVEKEESILFSALSTIKEPSISRSTIGIVAPSCPIESSQSPRLSEARQFNVEESRISIEKIDRKKYELVYTDLLKAYPKIQKKECRVGIAQIGISKTGNIMKELFKMDSSGLLSLKESVVKELRTNVKTMIEKANSEEVNILLFPEMSIDLNYNVFFEEISDLAKLYNMYIVPGSFHDQKTKRNISMVFGPEGILWEQEKHIPAIISTGNGNRFREGIEVSSLPRRTIICNTEYGRIAIVICRDFLDMDLRVELKNFEPPIDIILNPAFTPVTADFKAAHFDARRSIYAYSFFANIGEYGESLIYTPEKDRTKRMIPAKEEGLIYKDINLFKLRSERKKWEKEQNKERLFIQSTR</sequence>
<dbReference type="PANTHER" id="PTHR43674">
    <property type="entry name" value="NITRILASE C965.09-RELATED"/>
    <property type="match status" value="1"/>
</dbReference>
<gene>
    <name evidence="3" type="ORF">LCGC14_0968910</name>
</gene>
<dbReference type="SUPFAM" id="SSF56317">
    <property type="entry name" value="Carbon-nitrogen hydrolase"/>
    <property type="match status" value="1"/>
</dbReference>
<keyword evidence="1" id="KW-0378">Hydrolase</keyword>
<dbReference type="InterPro" id="IPR011990">
    <property type="entry name" value="TPR-like_helical_dom_sf"/>
</dbReference>
<dbReference type="PROSITE" id="PS50263">
    <property type="entry name" value="CN_HYDROLASE"/>
    <property type="match status" value="1"/>
</dbReference>
<dbReference type="PANTHER" id="PTHR43674:SF13">
    <property type="entry name" value="CN HYDROLASE DOMAIN-CONTAINING PROTEIN"/>
    <property type="match status" value="1"/>
</dbReference>
<dbReference type="CDD" id="cd07197">
    <property type="entry name" value="nitrilase"/>
    <property type="match status" value="1"/>
</dbReference>
<evidence type="ECO:0000256" key="1">
    <source>
        <dbReference type="ARBA" id="ARBA00022801"/>
    </source>
</evidence>
<name>A0A0F9RIL6_9ZZZZ</name>
<dbReference type="InterPro" id="IPR019734">
    <property type="entry name" value="TPR_rpt"/>
</dbReference>
<evidence type="ECO:0000313" key="3">
    <source>
        <dbReference type="EMBL" id="KKN17133.1"/>
    </source>
</evidence>
<dbReference type="PROSITE" id="PS50005">
    <property type="entry name" value="TPR"/>
    <property type="match status" value="1"/>
</dbReference>
<dbReference type="GO" id="GO:0016811">
    <property type="term" value="F:hydrolase activity, acting on carbon-nitrogen (but not peptide) bonds, in linear amides"/>
    <property type="evidence" value="ECO:0007669"/>
    <property type="project" value="TreeGrafter"/>
</dbReference>